<organism evidence="1 2">
    <name type="scientific">Hypericibacter terrae</name>
    <dbReference type="NCBI Taxonomy" id="2602015"/>
    <lineage>
        <taxon>Bacteria</taxon>
        <taxon>Pseudomonadati</taxon>
        <taxon>Pseudomonadota</taxon>
        <taxon>Alphaproteobacteria</taxon>
        <taxon>Rhodospirillales</taxon>
        <taxon>Dongiaceae</taxon>
        <taxon>Hypericibacter</taxon>
    </lineage>
</organism>
<keyword evidence="2" id="KW-1185">Reference proteome</keyword>
<gene>
    <name evidence="1" type="ORF">FRZ44_49970</name>
</gene>
<reference evidence="1 2" key="1">
    <citation type="submission" date="2019-08" db="EMBL/GenBank/DDBJ databases">
        <title>Hyperibacter terrae gen. nov., sp. nov. and Hyperibacter viscosus sp. nov., two new members in the family Rhodospirillaceae isolated from the rhizosphere of Hypericum perforatum.</title>
        <authorList>
            <person name="Noviana Z."/>
        </authorList>
    </citation>
    <scope>NUCLEOTIDE SEQUENCE [LARGE SCALE GENOMIC DNA]</scope>
    <source>
        <strain evidence="1 2">R5913</strain>
    </source>
</reference>
<dbReference type="Proteomes" id="UP000326202">
    <property type="component" value="Chromosome"/>
</dbReference>
<name>A0A5J6MPW3_9PROT</name>
<accession>A0A5J6MPW3</accession>
<proteinExistence type="predicted"/>
<sequence length="63" mass="7068">MGTAMKAMKQDKATNPDSEAMRLLRAIVLELDFDQVEGHAPGDTLAELRDKARRLIEAEKRQS</sequence>
<dbReference type="KEGG" id="htq:FRZ44_49970"/>
<evidence type="ECO:0000313" key="2">
    <source>
        <dbReference type="Proteomes" id="UP000326202"/>
    </source>
</evidence>
<protein>
    <submittedName>
        <fullName evidence="1">Uncharacterized protein</fullName>
    </submittedName>
</protein>
<dbReference type="AlphaFoldDB" id="A0A5J6MPW3"/>
<evidence type="ECO:0000313" key="1">
    <source>
        <dbReference type="EMBL" id="QEX19682.1"/>
    </source>
</evidence>
<dbReference type="EMBL" id="CP042906">
    <property type="protein sequence ID" value="QEX19682.1"/>
    <property type="molecule type" value="Genomic_DNA"/>
</dbReference>